<proteinExistence type="predicted"/>
<keyword evidence="2" id="KW-1185">Reference proteome</keyword>
<dbReference type="Proteomes" id="UP001055879">
    <property type="component" value="Linkage Group LG15"/>
</dbReference>
<dbReference type="EMBL" id="CM042061">
    <property type="protein sequence ID" value="KAI3672657.1"/>
    <property type="molecule type" value="Genomic_DNA"/>
</dbReference>
<evidence type="ECO:0000313" key="1">
    <source>
        <dbReference type="EMBL" id="KAI3672657.1"/>
    </source>
</evidence>
<reference evidence="2" key="1">
    <citation type="journal article" date="2022" name="Mol. Ecol. Resour.">
        <title>The genomes of chicory, endive, great burdock and yacon provide insights into Asteraceae palaeo-polyploidization history and plant inulin production.</title>
        <authorList>
            <person name="Fan W."/>
            <person name="Wang S."/>
            <person name="Wang H."/>
            <person name="Wang A."/>
            <person name="Jiang F."/>
            <person name="Liu H."/>
            <person name="Zhao H."/>
            <person name="Xu D."/>
            <person name="Zhang Y."/>
        </authorList>
    </citation>
    <scope>NUCLEOTIDE SEQUENCE [LARGE SCALE GENOMIC DNA]</scope>
    <source>
        <strain evidence="2">cv. Niubang</strain>
    </source>
</reference>
<sequence>MAHGAKIGLDPDGKVVDQKTYRGMIGSLIYLTASRPDIMFSTCLCARFQAKPKESHLLAVKRIFRYIKGTPYLGLWYPKSSDYKLIAYSDAEFGAEAEYVAAASCCAQVLWMKTQLRDYGMLYKTVPIYCDSKSAIAISVNPVQHTKTKHIDIRYHFIKHHVEEGGVKESDRYKMSSKTNTDPMIQDENVLLEDPSDQASLEMPMPSVPSVGANLSASRRTPNDVFPSLMYILPYKTNNYFVDFDRIKIHPVICAILRGHPIAQALSSCAEVPEVYIQQAWHTITKNELARPHLFELQIDQYDSYLSYKRLRLILELPEPNSRPDRTTYDSFPSEEEVFEGIRNLGYVGTLDKVRDFDKSKLPPVWYALFSVIIRCLTSKHSGMDSASLLYLRLFHAVFYDLHVDYTFIFWTELSKVVHDKLTNKKHKFIPFIRFLKLIIRSILISNPDIPRRLSWPTVPDTEMTYIQKVKRTFDYSMAIPSELIVNYAGPSDESIIEYFMDNEILLEADQEVEVPANQEVEVEVPVSEQEVNKAVEQEVEVNIEHQEVQADVASQQIEDVIAQIATDSPIHDTYDAAIDVSDDDGNQDEDVHDDDSGDDDNDSGDDGDDADQPSIRIYERKNRTPEVIVLTEVVSEDDYVPVNPSVEHLQVDELDTTFDHASASVQSQVPATSLAAIQSSTVPAVEHTSDQARVSSDKFSTLNDVIRQLSEKMDAEKEAQILNLKTFFKGKMPEIDTSVIPPEIPFRRPTGVVLREPSSAVTSTTSPIVSLPFPSVVSMSVGISMSTPSGTSSRSSLHELPISELTDLLYARLLSMSPTQHQDQDLLSLIRNFQPTPPPVPTSDSSRLNALTDEFHAFRSKVRKSFADLKSFMTQAFYDLSNSVQDLVDVMLDNIDLSSMSNVMNFSEQNIENNMQIVVYLDPDFSQQPIDIEDSEAANDMRSYFANFIEINSDDDDDVRFEKIFHVKEEDCDGIVIISDTEDDFVFFEAKDDEITDMLYKDLPSQDEVSETVPDSAPVSTPVVSTDPTTSAPSGTFEVGQSSRAQANVPSESMVPSNTQEEGPDLTRQQRQRNLQHRYMASRLKTAFLEDSQRNIFISRRRPINIYAILGVEKESEAYQYEYLMLIKCQRKRNELVHSPHLIVRVISVTINKLVNLWYPEFEVERRDCKRHIFSEADFTDLSIDDIEFLYDHFRNLYHRTQDVSQALFAIKRFIQRQIRFFRVFDFQMVVKNPYGVVYKNGSNEKCFLRFEEIAHYSDGTLKVIKLQLEQRLKESQRRFLETRKETFLFENDEIRLLKKTLNIIQERLNFRSTLRRLEVSVGLNRIRQREERQ</sequence>
<name>A0ACB8XQV7_ARCLA</name>
<evidence type="ECO:0000313" key="2">
    <source>
        <dbReference type="Proteomes" id="UP001055879"/>
    </source>
</evidence>
<accession>A0ACB8XQV7</accession>
<comment type="caution">
    <text evidence="1">The sequence shown here is derived from an EMBL/GenBank/DDBJ whole genome shotgun (WGS) entry which is preliminary data.</text>
</comment>
<gene>
    <name evidence="1" type="ORF">L6452_38754</name>
</gene>
<organism evidence="1 2">
    <name type="scientific">Arctium lappa</name>
    <name type="common">Greater burdock</name>
    <name type="synonym">Lappa major</name>
    <dbReference type="NCBI Taxonomy" id="4217"/>
    <lineage>
        <taxon>Eukaryota</taxon>
        <taxon>Viridiplantae</taxon>
        <taxon>Streptophyta</taxon>
        <taxon>Embryophyta</taxon>
        <taxon>Tracheophyta</taxon>
        <taxon>Spermatophyta</taxon>
        <taxon>Magnoliopsida</taxon>
        <taxon>eudicotyledons</taxon>
        <taxon>Gunneridae</taxon>
        <taxon>Pentapetalae</taxon>
        <taxon>asterids</taxon>
        <taxon>campanulids</taxon>
        <taxon>Asterales</taxon>
        <taxon>Asteraceae</taxon>
        <taxon>Carduoideae</taxon>
        <taxon>Cardueae</taxon>
        <taxon>Arctiinae</taxon>
        <taxon>Arctium</taxon>
    </lineage>
</organism>
<reference evidence="1 2" key="2">
    <citation type="journal article" date="2022" name="Mol. Ecol. Resour.">
        <title>The genomes of chicory, endive, great burdock and yacon provide insights into Asteraceae paleo-polyploidization history and plant inulin production.</title>
        <authorList>
            <person name="Fan W."/>
            <person name="Wang S."/>
            <person name="Wang H."/>
            <person name="Wang A."/>
            <person name="Jiang F."/>
            <person name="Liu H."/>
            <person name="Zhao H."/>
            <person name="Xu D."/>
            <person name="Zhang Y."/>
        </authorList>
    </citation>
    <scope>NUCLEOTIDE SEQUENCE [LARGE SCALE GENOMIC DNA]</scope>
    <source>
        <strain evidence="2">cv. Niubang</strain>
    </source>
</reference>
<protein>
    <submittedName>
        <fullName evidence="1">Uncharacterized protein</fullName>
    </submittedName>
</protein>